<evidence type="ECO:0000313" key="1">
    <source>
        <dbReference type="EMBL" id="DBA01400.1"/>
    </source>
</evidence>
<sequence>MPTTSSAGSDFSLIMNLKSNCAHHLRDLSIDALRHVKQYQKIAAFRHKRRRQEACDIRSPIIVRQLNQVFVNCDDSSPESSRVNGSYVYENE</sequence>
<reference evidence="1" key="2">
    <citation type="journal article" date="2023" name="Microbiol Resour">
        <title>Decontamination and Annotation of the Draft Genome Sequence of the Oomycete Lagenidium giganteum ARSEF 373.</title>
        <authorList>
            <person name="Morgan W.R."/>
            <person name="Tartar A."/>
        </authorList>
    </citation>
    <scope>NUCLEOTIDE SEQUENCE</scope>
    <source>
        <strain evidence="1">ARSEF 373</strain>
    </source>
</reference>
<proteinExistence type="predicted"/>
<protein>
    <submittedName>
        <fullName evidence="1">Uncharacterized protein</fullName>
    </submittedName>
</protein>
<comment type="caution">
    <text evidence="1">The sequence shown here is derived from an EMBL/GenBank/DDBJ whole genome shotgun (WGS) entry which is preliminary data.</text>
</comment>
<dbReference type="Proteomes" id="UP001146120">
    <property type="component" value="Unassembled WGS sequence"/>
</dbReference>
<name>A0AAV2Z9U6_9STRA</name>
<evidence type="ECO:0000313" key="2">
    <source>
        <dbReference type="Proteomes" id="UP001146120"/>
    </source>
</evidence>
<dbReference type="AlphaFoldDB" id="A0AAV2Z9U6"/>
<reference evidence="1" key="1">
    <citation type="submission" date="2022-11" db="EMBL/GenBank/DDBJ databases">
        <authorList>
            <person name="Morgan W.R."/>
            <person name="Tartar A."/>
        </authorList>
    </citation>
    <scope>NUCLEOTIDE SEQUENCE</scope>
    <source>
        <strain evidence="1">ARSEF 373</strain>
    </source>
</reference>
<dbReference type="EMBL" id="DAKRPA010000048">
    <property type="protein sequence ID" value="DBA01400.1"/>
    <property type="molecule type" value="Genomic_DNA"/>
</dbReference>
<accession>A0AAV2Z9U6</accession>
<keyword evidence="2" id="KW-1185">Reference proteome</keyword>
<organism evidence="1 2">
    <name type="scientific">Lagenidium giganteum</name>
    <dbReference type="NCBI Taxonomy" id="4803"/>
    <lineage>
        <taxon>Eukaryota</taxon>
        <taxon>Sar</taxon>
        <taxon>Stramenopiles</taxon>
        <taxon>Oomycota</taxon>
        <taxon>Peronosporomycetes</taxon>
        <taxon>Pythiales</taxon>
        <taxon>Pythiaceae</taxon>
    </lineage>
</organism>
<gene>
    <name evidence="1" type="ORF">N0F65_007297</name>
</gene>